<feature type="compositionally biased region" description="Basic and acidic residues" evidence="3">
    <location>
        <begin position="209"/>
        <end position="225"/>
    </location>
</feature>
<evidence type="ECO:0000256" key="1">
    <source>
        <dbReference type="ARBA" id="ARBA00004613"/>
    </source>
</evidence>
<dbReference type="GO" id="GO:0005576">
    <property type="term" value="C:extracellular region"/>
    <property type="evidence" value="ECO:0007669"/>
    <property type="project" value="UniProtKB-SubCell"/>
</dbReference>
<dbReference type="EMBL" id="JACCBG010000001">
    <property type="protein sequence ID" value="NYD40847.1"/>
    <property type="molecule type" value="Genomic_DNA"/>
</dbReference>
<dbReference type="InterPro" id="IPR011049">
    <property type="entry name" value="Serralysin-like_metalloprot_C"/>
</dbReference>
<dbReference type="PANTHER" id="PTHR38340:SF1">
    <property type="entry name" value="S-LAYER PROTEIN"/>
    <property type="match status" value="1"/>
</dbReference>
<organism evidence="5 6">
    <name type="scientific">Nocardioides panaciterrulae</name>
    <dbReference type="NCBI Taxonomy" id="661492"/>
    <lineage>
        <taxon>Bacteria</taxon>
        <taxon>Bacillati</taxon>
        <taxon>Actinomycetota</taxon>
        <taxon>Actinomycetes</taxon>
        <taxon>Propionibacteriales</taxon>
        <taxon>Nocardioidaceae</taxon>
        <taxon>Nocardioides</taxon>
    </lineage>
</organism>
<name>A0A7Y9E4K1_9ACTN</name>
<dbReference type="Pfam" id="PF00353">
    <property type="entry name" value="HemolysinCabind"/>
    <property type="match status" value="6"/>
</dbReference>
<feature type="signal peptide" evidence="4">
    <location>
        <begin position="1"/>
        <end position="23"/>
    </location>
</feature>
<keyword evidence="6" id="KW-1185">Reference proteome</keyword>
<gene>
    <name evidence="5" type="ORF">BJZ21_000930</name>
</gene>
<dbReference type="Proteomes" id="UP000535511">
    <property type="component" value="Unassembled WGS sequence"/>
</dbReference>
<dbReference type="RefSeq" id="WP_179662676.1">
    <property type="nucleotide sequence ID" value="NZ_JACCBG010000001.1"/>
</dbReference>
<accession>A0A7Y9E4K1</accession>
<evidence type="ECO:0000256" key="4">
    <source>
        <dbReference type="SAM" id="SignalP"/>
    </source>
</evidence>
<evidence type="ECO:0000256" key="3">
    <source>
        <dbReference type="SAM" id="MobiDB-lite"/>
    </source>
</evidence>
<reference evidence="5 6" key="1">
    <citation type="submission" date="2020-07" db="EMBL/GenBank/DDBJ databases">
        <title>Sequencing the genomes of 1000 actinobacteria strains.</title>
        <authorList>
            <person name="Klenk H.-P."/>
        </authorList>
    </citation>
    <scope>NUCLEOTIDE SEQUENCE [LARGE SCALE GENOMIC DNA]</scope>
    <source>
        <strain evidence="5 6">DSM 21350</strain>
    </source>
</reference>
<keyword evidence="2" id="KW-0964">Secreted</keyword>
<feature type="chain" id="PRO_5038670192" evidence="4">
    <location>
        <begin position="24"/>
        <end position="418"/>
    </location>
</feature>
<feature type="region of interest" description="Disordered" evidence="3">
    <location>
        <begin position="197"/>
        <end position="252"/>
    </location>
</feature>
<dbReference type="PANTHER" id="PTHR38340">
    <property type="entry name" value="S-LAYER PROTEIN"/>
    <property type="match status" value="1"/>
</dbReference>
<dbReference type="PRINTS" id="PR00313">
    <property type="entry name" value="CABNDNGRPT"/>
</dbReference>
<comment type="subcellular location">
    <subcellularLocation>
        <location evidence="1">Secreted</location>
    </subcellularLocation>
</comment>
<dbReference type="InterPro" id="IPR050557">
    <property type="entry name" value="RTX_toxin/Mannuronan_C5-epim"/>
</dbReference>
<sequence>MFTHARPAIAVLAAIATVSVVPALSEGAAAAVPTCHGKRATIVGHDHAHGRRITGTRGDDVIVGTQGPDVIHARGGDDVVCALGDKDLLVGGRGDDRLYGGHDRTGYHADPDSPIAVGDTINGGPGDDLIDLGFDPGQADPALGHHVERDTVSFAGSAHGVHLDLQAGRATGDGHDTIVAHPGFVWFEATAHDDRVLGTTGDDQGSLGRGDDVFRGREGDDRTSDDSGGGSGTDRMYGGPGDDEFATHSGGDTLVGGSGDELFYSFAGPADPHPADLRGGPGDDVMHVDWIRDDDRASGGDGHDQLDVIFGNPTEDTSALADLAGGLLRQGQKRARIGLFEAYDLNAFVPLTLHGSDGPDRIVYSAPGLTADLRGGDDTLTVGRDDASDDRVDGGAGADTVDVGAGEDTCTNVEAGPC</sequence>
<comment type="caution">
    <text evidence="5">The sequence shown here is derived from an EMBL/GenBank/DDBJ whole genome shotgun (WGS) entry which is preliminary data.</text>
</comment>
<evidence type="ECO:0000313" key="5">
    <source>
        <dbReference type="EMBL" id="NYD40847.1"/>
    </source>
</evidence>
<dbReference type="Gene3D" id="2.150.10.10">
    <property type="entry name" value="Serralysin-like metalloprotease, C-terminal"/>
    <property type="match status" value="2"/>
</dbReference>
<evidence type="ECO:0000256" key="2">
    <source>
        <dbReference type="ARBA" id="ARBA00022525"/>
    </source>
</evidence>
<dbReference type="InterPro" id="IPR001343">
    <property type="entry name" value="Hemolysn_Ca-bd"/>
</dbReference>
<protein>
    <submittedName>
        <fullName evidence="5">Ca2+-binding RTX toxin-like protein</fullName>
    </submittedName>
</protein>
<keyword evidence="4" id="KW-0732">Signal</keyword>
<dbReference type="AlphaFoldDB" id="A0A7Y9E4K1"/>
<proteinExistence type="predicted"/>
<dbReference type="SUPFAM" id="SSF51120">
    <property type="entry name" value="beta-Roll"/>
    <property type="match status" value="2"/>
</dbReference>
<dbReference type="GO" id="GO:0005509">
    <property type="term" value="F:calcium ion binding"/>
    <property type="evidence" value="ECO:0007669"/>
    <property type="project" value="InterPro"/>
</dbReference>
<evidence type="ECO:0000313" key="6">
    <source>
        <dbReference type="Proteomes" id="UP000535511"/>
    </source>
</evidence>